<reference evidence="8 9" key="1">
    <citation type="journal article" date="2019" name="J Genomics">
        <title>The Draft Genome of a Hydrogen-producing Cyanobacterium, Arthrospira platensis NIES-46.</title>
        <authorList>
            <person name="Suzuki S."/>
            <person name="Yamaguchi H."/>
            <person name="Kawachi M."/>
        </authorList>
    </citation>
    <scope>NUCLEOTIDE SEQUENCE [LARGE SCALE GENOMIC DNA]</scope>
    <source>
        <strain evidence="8 9">NIES-46</strain>
    </source>
</reference>
<name>A0A5M3T1W6_LIMPL</name>
<feature type="domain" description="RNA polymerase sigma-70 region 2" evidence="6">
    <location>
        <begin position="55"/>
        <end position="113"/>
    </location>
</feature>
<dbReference type="CDD" id="cd06171">
    <property type="entry name" value="Sigma70_r4"/>
    <property type="match status" value="1"/>
</dbReference>
<proteinExistence type="inferred from homology"/>
<dbReference type="PANTHER" id="PTHR43133">
    <property type="entry name" value="RNA POLYMERASE ECF-TYPE SIGMA FACTO"/>
    <property type="match status" value="1"/>
</dbReference>
<accession>A0A5M3T1W6</accession>
<dbReference type="InterPro" id="IPR036388">
    <property type="entry name" value="WH-like_DNA-bd_sf"/>
</dbReference>
<feature type="domain" description="RNA polymerase sigma factor 70 region 4 type 2" evidence="7">
    <location>
        <begin position="152"/>
        <end position="199"/>
    </location>
</feature>
<sequence length="282" mass="33286">MEIKDPIRRYRSPKANDVQPLKQPEEQELLNRLSEGEMNAFWPLWYYHQNYLFHRCISWMENNRTEAEEALSIAMLKARDKLPKYAPKITNLRAWLTRLTHNLCLDIHRERRRKSISIDNIEDSYIQAKEVILCSCESPESQILRHELRQFIQSVVNQLPERLRIPFILRYDRELSYPDIAEKLGISRDNAYKRIQQARDIIAQKVRSYLSGVDPFESTLSESFYVTNNLLIEDSKIDDLSGVECKSVVVSYHLTATCLDQLSHTWHFLPGFVAYKNRHQST</sequence>
<comment type="caution">
    <text evidence="8">The sequence shown here is derived from an EMBL/GenBank/DDBJ whole genome shotgun (WGS) entry which is preliminary data.</text>
</comment>
<dbReference type="GeneID" id="301681533"/>
<protein>
    <submittedName>
        <fullName evidence="8">RNA polymerase ECF-type sigma factor</fullName>
    </submittedName>
</protein>
<gene>
    <name evidence="8" type="ORF">NIES46_05820</name>
</gene>
<keyword evidence="2" id="KW-0805">Transcription regulation</keyword>
<evidence type="ECO:0000313" key="9">
    <source>
        <dbReference type="Proteomes" id="UP000326169"/>
    </source>
</evidence>
<keyword evidence="3" id="KW-0731">Sigma factor</keyword>
<evidence type="ECO:0000259" key="7">
    <source>
        <dbReference type="Pfam" id="PF08281"/>
    </source>
</evidence>
<dbReference type="InterPro" id="IPR013325">
    <property type="entry name" value="RNA_pol_sigma_r2"/>
</dbReference>
<keyword evidence="4" id="KW-0238">DNA-binding</keyword>
<evidence type="ECO:0000256" key="4">
    <source>
        <dbReference type="ARBA" id="ARBA00023125"/>
    </source>
</evidence>
<organism evidence="8 9">
    <name type="scientific">Limnospira platensis NIES-46</name>
    <dbReference type="NCBI Taxonomy" id="1236695"/>
    <lineage>
        <taxon>Bacteria</taxon>
        <taxon>Bacillati</taxon>
        <taxon>Cyanobacteriota</taxon>
        <taxon>Cyanophyceae</taxon>
        <taxon>Oscillatoriophycideae</taxon>
        <taxon>Oscillatoriales</taxon>
        <taxon>Sirenicapillariaceae</taxon>
        <taxon>Limnospira</taxon>
    </lineage>
</organism>
<dbReference type="Gene3D" id="1.10.1740.10">
    <property type="match status" value="1"/>
</dbReference>
<keyword evidence="9" id="KW-1185">Reference proteome</keyword>
<dbReference type="InterPro" id="IPR039425">
    <property type="entry name" value="RNA_pol_sigma-70-like"/>
</dbReference>
<evidence type="ECO:0000256" key="5">
    <source>
        <dbReference type="ARBA" id="ARBA00023163"/>
    </source>
</evidence>
<keyword evidence="5" id="KW-0804">Transcription</keyword>
<dbReference type="Pfam" id="PF08281">
    <property type="entry name" value="Sigma70_r4_2"/>
    <property type="match status" value="1"/>
</dbReference>
<dbReference type="SUPFAM" id="SSF88946">
    <property type="entry name" value="Sigma2 domain of RNA polymerase sigma factors"/>
    <property type="match status" value="1"/>
</dbReference>
<evidence type="ECO:0000313" key="8">
    <source>
        <dbReference type="EMBL" id="GCE92542.1"/>
    </source>
</evidence>
<dbReference type="InterPro" id="IPR014284">
    <property type="entry name" value="RNA_pol_sigma-70_dom"/>
</dbReference>
<dbReference type="EMBL" id="BIMW01000024">
    <property type="protein sequence ID" value="GCE92542.1"/>
    <property type="molecule type" value="Genomic_DNA"/>
</dbReference>
<evidence type="ECO:0000256" key="3">
    <source>
        <dbReference type="ARBA" id="ARBA00023082"/>
    </source>
</evidence>
<dbReference type="PANTHER" id="PTHR43133:SF8">
    <property type="entry name" value="RNA POLYMERASE SIGMA FACTOR HI_1459-RELATED"/>
    <property type="match status" value="1"/>
</dbReference>
<dbReference type="InterPro" id="IPR013324">
    <property type="entry name" value="RNA_pol_sigma_r3/r4-like"/>
</dbReference>
<dbReference type="RefSeq" id="WP_006616778.1">
    <property type="nucleotide sequence ID" value="NZ_BIMW01000024.1"/>
</dbReference>
<dbReference type="Pfam" id="PF04542">
    <property type="entry name" value="Sigma70_r2"/>
    <property type="match status" value="1"/>
</dbReference>
<dbReference type="InterPro" id="IPR007627">
    <property type="entry name" value="RNA_pol_sigma70_r2"/>
</dbReference>
<evidence type="ECO:0000256" key="1">
    <source>
        <dbReference type="ARBA" id="ARBA00010641"/>
    </source>
</evidence>
<evidence type="ECO:0000259" key="6">
    <source>
        <dbReference type="Pfam" id="PF04542"/>
    </source>
</evidence>
<dbReference type="NCBIfam" id="TIGR02937">
    <property type="entry name" value="sigma70-ECF"/>
    <property type="match status" value="1"/>
</dbReference>
<dbReference type="SUPFAM" id="SSF88659">
    <property type="entry name" value="Sigma3 and sigma4 domains of RNA polymerase sigma factors"/>
    <property type="match status" value="1"/>
</dbReference>
<comment type="similarity">
    <text evidence="1">Belongs to the sigma-70 factor family. ECF subfamily.</text>
</comment>
<dbReference type="Proteomes" id="UP000326169">
    <property type="component" value="Unassembled WGS sequence"/>
</dbReference>
<evidence type="ECO:0000256" key="2">
    <source>
        <dbReference type="ARBA" id="ARBA00023015"/>
    </source>
</evidence>
<dbReference type="InterPro" id="IPR013249">
    <property type="entry name" value="RNA_pol_sigma70_r4_t2"/>
</dbReference>
<dbReference type="Gene3D" id="1.10.10.10">
    <property type="entry name" value="Winged helix-like DNA-binding domain superfamily/Winged helix DNA-binding domain"/>
    <property type="match status" value="1"/>
</dbReference>